<feature type="region of interest" description="Disordered" evidence="17">
    <location>
        <begin position="550"/>
        <end position="640"/>
    </location>
</feature>
<dbReference type="Gene3D" id="3.40.50.12390">
    <property type="match status" value="2"/>
</dbReference>
<feature type="compositionally biased region" description="Low complexity" evidence="17">
    <location>
        <begin position="552"/>
        <end position="561"/>
    </location>
</feature>
<evidence type="ECO:0000313" key="20">
    <source>
        <dbReference type="Proteomes" id="UP000237144"/>
    </source>
</evidence>
<feature type="compositionally biased region" description="Basic and acidic residues" evidence="17">
    <location>
        <begin position="569"/>
        <end position="586"/>
    </location>
</feature>
<keyword evidence="16" id="KW-0862">Zinc</keyword>
<dbReference type="STRING" id="741276.A0A2S5BAL3"/>
<dbReference type="PIRSF" id="PIRSF037239">
    <property type="entry name" value="Exonuclease_Xrn2"/>
    <property type="match status" value="1"/>
</dbReference>
<reference evidence="19 20" key="1">
    <citation type="journal article" date="2018" name="Front. Microbiol.">
        <title>Prospects for Fungal Bioremediation of Acidic Radioactive Waste Sites: Characterization and Genome Sequence of Rhodotorula taiwanensis MD1149.</title>
        <authorList>
            <person name="Tkavc R."/>
            <person name="Matrosova V.Y."/>
            <person name="Grichenko O.E."/>
            <person name="Gostincar C."/>
            <person name="Volpe R.P."/>
            <person name="Klimenkova P."/>
            <person name="Gaidamakova E.K."/>
            <person name="Zhou C.E."/>
            <person name="Stewart B.J."/>
            <person name="Lyman M.G."/>
            <person name="Malfatti S.A."/>
            <person name="Rubinfeld B."/>
            <person name="Courtot M."/>
            <person name="Singh J."/>
            <person name="Dalgard C.L."/>
            <person name="Hamilton T."/>
            <person name="Frey K.G."/>
            <person name="Gunde-Cimerman N."/>
            <person name="Dugan L."/>
            <person name="Daly M.J."/>
        </authorList>
    </citation>
    <scope>NUCLEOTIDE SEQUENCE [LARGE SCALE GENOMIC DNA]</scope>
    <source>
        <strain evidence="19 20">MD1149</strain>
    </source>
</reference>
<dbReference type="GO" id="GO:0008270">
    <property type="term" value="F:zinc ion binding"/>
    <property type="evidence" value="ECO:0007669"/>
    <property type="project" value="UniProtKB-KW"/>
</dbReference>
<dbReference type="GO" id="GO:0003723">
    <property type="term" value="F:RNA binding"/>
    <property type="evidence" value="ECO:0007669"/>
    <property type="project" value="TreeGrafter"/>
</dbReference>
<evidence type="ECO:0000256" key="7">
    <source>
        <dbReference type="ARBA" id="ARBA00022801"/>
    </source>
</evidence>
<feature type="compositionally biased region" description="Pro residues" evidence="17">
    <location>
        <begin position="1069"/>
        <end position="1106"/>
    </location>
</feature>
<evidence type="ECO:0000256" key="10">
    <source>
        <dbReference type="ARBA" id="ARBA00023054"/>
    </source>
</evidence>
<dbReference type="EMBL" id="PJQD01000035">
    <property type="protein sequence ID" value="POY73771.1"/>
    <property type="molecule type" value="Genomic_DNA"/>
</dbReference>
<keyword evidence="16" id="KW-0479">Metal-binding</keyword>
<dbReference type="InterPro" id="IPR001878">
    <property type="entry name" value="Znf_CCHC"/>
</dbReference>
<keyword evidence="20" id="KW-1185">Reference proteome</keyword>
<evidence type="ECO:0000256" key="14">
    <source>
        <dbReference type="ARBA" id="ARBA00046943"/>
    </source>
</evidence>
<dbReference type="Proteomes" id="UP000237144">
    <property type="component" value="Unassembled WGS sequence"/>
</dbReference>
<evidence type="ECO:0000256" key="2">
    <source>
        <dbReference type="ARBA" id="ARBA00006994"/>
    </source>
</evidence>
<dbReference type="InterPro" id="IPR017151">
    <property type="entry name" value="Xrn2/3/4"/>
</dbReference>
<keyword evidence="11" id="KW-0804">Transcription</keyword>
<feature type="compositionally biased region" description="Gly residues" evidence="17">
    <location>
        <begin position="1016"/>
        <end position="1032"/>
    </location>
</feature>
<keyword evidence="9" id="KW-0805">Transcription regulation</keyword>
<feature type="domain" description="CCHC-type" evidence="18">
    <location>
        <begin position="291"/>
        <end position="304"/>
    </location>
</feature>
<dbReference type="OrthoDB" id="372487at2759"/>
<feature type="compositionally biased region" description="Low complexity" evidence="17">
    <location>
        <begin position="1033"/>
        <end position="1049"/>
    </location>
</feature>
<dbReference type="Gene3D" id="1.25.40.1050">
    <property type="match status" value="1"/>
</dbReference>
<protein>
    <recommendedName>
        <fullName evidence="15">5'-3' exoribonuclease</fullName>
        <ecNumber evidence="15">3.1.13.-</ecNumber>
    </recommendedName>
</protein>
<feature type="region of interest" description="Disordered" evidence="17">
    <location>
        <begin position="494"/>
        <end position="520"/>
    </location>
</feature>
<evidence type="ECO:0000256" key="16">
    <source>
        <dbReference type="PROSITE-ProRule" id="PRU00047"/>
    </source>
</evidence>
<dbReference type="FunFam" id="3.40.50.12390:FF:000003">
    <property type="entry name" value="5'-3' exoribonuclease"/>
    <property type="match status" value="1"/>
</dbReference>
<evidence type="ECO:0000313" key="19">
    <source>
        <dbReference type="EMBL" id="POY73771.1"/>
    </source>
</evidence>
<evidence type="ECO:0000259" key="18">
    <source>
        <dbReference type="PROSITE" id="PS50158"/>
    </source>
</evidence>
<dbReference type="Pfam" id="PF17846">
    <property type="entry name" value="XRN_M"/>
    <property type="match status" value="2"/>
</dbReference>
<keyword evidence="8 15" id="KW-0269">Exonuclease</keyword>
<name>A0A2S5BAL3_9BASI</name>
<dbReference type="PANTHER" id="PTHR12341">
    <property type="entry name" value="5'-&gt;3' EXORIBONUCLEASE"/>
    <property type="match status" value="1"/>
</dbReference>
<keyword evidence="3" id="KW-0806">Transcription termination</keyword>
<keyword evidence="12" id="KW-0539">Nucleus</keyword>
<dbReference type="Pfam" id="PF03159">
    <property type="entry name" value="XRN_N"/>
    <property type="match status" value="1"/>
</dbReference>
<dbReference type="AlphaFoldDB" id="A0A2S5BAL3"/>
<keyword evidence="7 15" id="KW-0378">Hydrolase</keyword>
<comment type="caution">
    <text evidence="19">The sequence shown here is derived from an EMBL/GenBank/DDBJ whole genome shotgun (WGS) entry which is preliminary data.</text>
</comment>
<dbReference type="GO" id="GO:0004534">
    <property type="term" value="F:5'-3' RNA exonuclease activity"/>
    <property type="evidence" value="ECO:0007669"/>
    <property type="project" value="UniProtKB-UniRule"/>
</dbReference>
<evidence type="ECO:0000256" key="13">
    <source>
        <dbReference type="ARBA" id="ARBA00046137"/>
    </source>
</evidence>
<feature type="region of interest" description="Disordered" evidence="17">
    <location>
        <begin position="134"/>
        <end position="157"/>
    </location>
</feature>
<dbReference type="PANTHER" id="PTHR12341:SF41">
    <property type="entry name" value="5'-3' EXORIBONUCLEASE 2"/>
    <property type="match status" value="1"/>
</dbReference>
<feature type="region of interest" description="Disordered" evidence="17">
    <location>
        <begin position="434"/>
        <end position="478"/>
    </location>
</feature>
<dbReference type="GO" id="GO:0005634">
    <property type="term" value="C:nucleus"/>
    <property type="evidence" value="ECO:0007669"/>
    <property type="project" value="UniProtKB-SubCell"/>
</dbReference>
<evidence type="ECO:0000256" key="17">
    <source>
        <dbReference type="SAM" id="MobiDB-lite"/>
    </source>
</evidence>
<dbReference type="GO" id="GO:0000956">
    <property type="term" value="P:nuclear-transcribed mRNA catabolic process"/>
    <property type="evidence" value="ECO:0007669"/>
    <property type="project" value="TreeGrafter"/>
</dbReference>
<feature type="compositionally biased region" description="Gly residues" evidence="17">
    <location>
        <begin position="1108"/>
        <end position="1126"/>
    </location>
</feature>
<dbReference type="EC" id="3.1.13.-" evidence="15"/>
<feature type="compositionally biased region" description="Low complexity" evidence="17">
    <location>
        <begin position="587"/>
        <end position="599"/>
    </location>
</feature>
<evidence type="ECO:0000256" key="12">
    <source>
        <dbReference type="ARBA" id="ARBA00023242"/>
    </source>
</evidence>
<keyword evidence="16" id="KW-0863">Zinc-finger</keyword>
<dbReference type="InterPro" id="IPR004859">
    <property type="entry name" value="Xrn1_N"/>
</dbReference>
<keyword evidence="5 15" id="KW-0507">mRNA processing</keyword>
<organism evidence="19 20">
    <name type="scientific">Rhodotorula taiwanensis</name>
    <dbReference type="NCBI Taxonomy" id="741276"/>
    <lineage>
        <taxon>Eukaryota</taxon>
        <taxon>Fungi</taxon>
        <taxon>Dikarya</taxon>
        <taxon>Basidiomycota</taxon>
        <taxon>Pucciniomycotina</taxon>
        <taxon>Microbotryomycetes</taxon>
        <taxon>Sporidiobolales</taxon>
        <taxon>Sporidiobolaceae</taxon>
        <taxon>Rhodotorula</taxon>
    </lineage>
</organism>
<comment type="similarity">
    <text evidence="2 15">Belongs to the 5'-3' exonuclease family. XRN2/RAT1 subfamily.</text>
</comment>
<feature type="region of interest" description="Disordered" evidence="17">
    <location>
        <begin position="939"/>
        <end position="1126"/>
    </location>
</feature>
<keyword evidence="10" id="KW-0175">Coiled coil</keyword>
<dbReference type="FunFam" id="1.25.40.1050:FF:000002">
    <property type="entry name" value="5'-3' exoribonuclease"/>
    <property type="match status" value="1"/>
</dbReference>
<dbReference type="InterPro" id="IPR041412">
    <property type="entry name" value="Xrn1_helical"/>
</dbReference>
<feature type="compositionally biased region" description="Basic and acidic residues" evidence="17">
    <location>
        <begin position="146"/>
        <end position="157"/>
    </location>
</feature>
<sequence>MGVPALVSLSATTPQSGLLTSAELQFRWLSRKYPKVCMPVVEEHAVTIPGKDGAPDEVIPVDTSGPNPNGEEYDCLYLDMNGIVHPCTHPEGKPAPKTEEDMMREVFIYTDRVVSMVRPRKLLMMAIDGVAPRAKMNQQRSRRFRSAQEAKQKEEDRQNAIAELEAMGKEVSDEYRNEKGWDSNAITPGTPFMDLLAKSLRYWVRKKINEDPGWAGLEVIISDASVPGEGEHKIMDFIRRQRVSGEHDPNTKHVIYGLDADLIMLSLATHEPYFKVLREDVFADDKKKRGCHRCGQPGHHSSQCTGEVKKLEADLTPKGGAPLKPFLFLDVSVLREYLAVELSAPVHTFPFSLERAIDDWVFLIFFVGNDFLPHLPSLEIREGAIDTLMGIWKSSLDRMGGYLTNHGKVELSRAQIILEQLAMREDEIFRKRREAEERQDRAEKRRRIDRESQQTPQQRSSAGSHGQMTQGGGQTHRNGIDYVEVNANGSVAASSGAALPQKPATEETAAAPAKSAASMVGSNKSIVANRMALRMANLSAADMLKAELAGGTEASTPTSETTADETDPELTKEKEAEEAGRAEAERNSAAAAKLRAELLASDDTANDGSPRGTKRNADTAVDEETNSGLDPEAGEDDSEDASVNAFLQDSLVPPKPAMVAGLNIEQPPPLKLMGNNVVEQDDAVKLWEPGYKERYYRQKFGIELSDIEFRRKIVKSYVEGLCWVLEYYYQGTPSWQWYYPYHFSPFASDFVDLESLDIKFDIGAPFRPYEQLMGVFPAASRVHLPEPFQKLMTEKESPILDFYPEEFHIDMNGKKMLWQGVALLPFIDQQRLLEAMATKYPELTDYEHHRNERGKDVILVGNKHPLFDYIEGLYGKKKAKEPVPLTAKRSKGIAGAVLPDDTLPGTTFDSPLPSMPDILNDESISAYFFFPPQSTPHRSILLPGAQPPRSVLSAHDKDQVRRGAGERVEGNGFHSMRNRDQSGPGFAKLDRGRDSGRNTPQGRNSPYGAPSPGMQYGYGGGTPNYGPPGGYQAGPPGRDPYGGYAYPGYNAPPPPMQNQPFGGYAPPTGYLPPPVQQGYRPPPPPPAAYPGYGAPPPPHYPPPPGGAPSYGGYRGGYGQQQGGRRY</sequence>
<comment type="function">
    <text evidence="13">Possesses 5'-&gt;3' exoribonuclease activity. Required for the processing of nuclear mRNA and rRNA precursors. May promote the termination of transcription by RNA polymerase II. Essential for vegetative cell growth and chromosome segregation.</text>
</comment>
<dbReference type="PROSITE" id="PS50158">
    <property type="entry name" value="ZF_CCHC"/>
    <property type="match status" value="1"/>
</dbReference>
<accession>A0A2S5BAL3</accession>
<comment type="subcellular location">
    <subcellularLocation>
        <location evidence="1">Nucleus</location>
    </subcellularLocation>
</comment>
<comment type="function">
    <text evidence="15">Possesses 5'-&gt;3' exoribonuclease activity. May promote termination of transcription by RNA polymerase II.</text>
</comment>
<evidence type="ECO:0000256" key="6">
    <source>
        <dbReference type="ARBA" id="ARBA00022722"/>
    </source>
</evidence>
<evidence type="ECO:0000256" key="11">
    <source>
        <dbReference type="ARBA" id="ARBA00023163"/>
    </source>
</evidence>
<feature type="compositionally biased region" description="Polar residues" evidence="17">
    <location>
        <begin position="453"/>
        <end position="462"/>
    </location>
</feature>
<evidence type="ECO:0000256" key="5">
    <source>
        <dbReference type="ARBA" id="ARBA00022664"/>
    </source>
</evidence>
<dbReference type="InterPro" id="IPR027073">
    <property type="entry name" value="5_3_exoribonuclease"/>
</dbReference>
<feature type="compositionally biased region" description="Basic and acidic residues" evidence="17">
    <location>
        <begin position="434"/>
        <end position="452"/>
    </location>
</feature>
<dbReference type="GO" id="GO:0006353">
    <property type="term" value="P:DNA-templated transcription termination"/>
    <property type="evidence" value="ECO:0007669"/>
    <property type="project" value="UniProtKB-KW"/>
</dbReference>
<feature type="compositionally biased region" description="Basic and acidic residues" evidence="17">
    <location>
        <begin position="954"/>
        <end position="969"/>
    </location>
</feature>
<comment type="subunit">
    <text evidence="14">Interacts with RAI1; the interaction is direct, stabilizes RAT1 protein structure and may stimulate its exoribonuclease activity. The interaction also stimulates RAI1 pyrophosphohydrolase activity, probably by recruiting it to mRNA substrates.</text>
</comment>
<evidence type="ECO:0000256" key="8">
    <source>
        <dbReference type="ARBA" id="ARBA00022839"/>
    </source>
</evidence>
<dbReference type="GO" id="GO:0006397">
    <property type="term" value="P:mRNA processing"/>
    <property type="evidence" value="ECO:0007669"/>
    <property type="project" value="UniProtKB-UniRule"/>
</dbReference>
<evidence type="ECO:0000256" key="3">
    <source>
        <dbReference type="ARBA" id="ARBA00022472"/>
    </source>
</evidence>
<keyword evidence="6 15" id="KW-0540">Nuclease</keyword>
<dbReference type="GO" id="GO:0006364">
    <property type="term" value="P:rRNA processing"/>
    <property type="evidence" value="ECO:0007669"/>
    <property type="project" value="UniProtKB-KW"/>
</dbReference>
<evidence type="ECO:0000256" key="4">
    <source>
        <dbReference type="ARBA" id="ARBA00022552"/>
    </source>
</evidence>
<evidence type="ECO:0000256" key="9">
    <source>
        <dbReference type="ARBA" id="ARBA00023015"/>
    </source>
</evidence>
<dbReference type="CDD" id="cd18673">
    <property type="entry name" value="PIN_XRN1-2-like"/>
    <property type="match status" value="1"/>
</dbReference>
<evidence type="ECO:0000256" key="15">
    <source>
        <dbReference type="PIRNR" id="PIRNR037239"/>
    </source>
</evidence>
<keyword evidence="4" id="KW-0698">rRNA processing</keyword>
<dbReference type="FunFam" id="3.40.50.12390:FF:000005">
    <property type="entry name" value="5'-3' exoribonuclease 2"/>
    <property type="match status" value="1"/>
</dbReference>
<evidence type="ECO:0000256" key="1">
    <source>
        <dbReference type="ARBA" id="ARBA00004123"/>
    </source>
</evidence>
<proteinExistence type="inferred from homology"/>
<feature type="compositionally biased region" description="Low complexity" evidence="17">
    <location>
        <begin position="494"/>
        <end position="518"/>
    </location>
</feature>
<gene>
    <name evidence="19" type="ORF">BMF94_3311</name>
</gene>